<protein>
    <submittedName>
        <fullName evidence="1">Uncharacterized protein</fullName>
    </submittedName>
</protein>
<dbReference type="EMBL" id="BONZ01000125">
    <property type="protein sequence ID" value="GIH21347.1"/>
    <property type="molecule type" value="Genomic_DNA"/>
</dbReference>
<dbReference type="AlphaFoldDB" id="A0A8J3R4J0"/>
<evidence type="ECO:0000313" key="2">
    <source>
        <dbReference type="Proteomes" id="UP000642748"/>
    </source>
</evidence>
<gene>
    <name evidence="1" type="ORF">Raf01_95190</name>
</gene>
<sequence>MKCQTRVDSQLRLWYFDVTAQQQETVRIAVGAINAWLSTADGLDNLTNYLESLARDGHPDLELQLSTGLAVVGGILARRLAEAKGTDPYRELADIVRLTERYGGN</sequence>
<proteinExistence type="predicted"/>
<accession>A0A8J3R4J0</accession>
<dbReference type="Proteomes" id="UP000642748">
    <property type="component" value="Unassembled WGS sequence"/>
</dbReference>
<evidence type="ECO:0000313" key="1">
    <source>
        <dbReference type="EMBL" id="GIH21347.1"/>
    </source>
</evidence>
<keyword evidence="2" id="KW-1185">Reference proteome</keyword>
<name>A0A8J3R4J0_9ACTN</name>
<comment type="caution">
    <text evidence="1">The sequence shown here is derived from an EMBL/GenBank/DDBJ whole genome shotgun (WGS) entry which is preliminary data.</text>
</comment>
<organism evidence="1 2">
    <name type="scientific">Rugosimonospora africana</name>
    <dbReference type="NCBI Taxonomy" id="556532"/>
    <lineage>
        <taxon>Bacteria</taxon>
        <taxon>Bacillati</taxon>
        <taxon>Actinomycetota</taxon>
        <taxon>Actinomycetes</taxon>
        <taxon>Micromonosporales</taxon>
        <taxon>Micromonosporaceae</taxon>
        <taxon>Rugosimonospora</taxon>
    </lineage>
</organism>
<reference evidence="1" key="1">
    <citation type="submission" date="2021-01" db="EMBL/GenBank/DDBJ databases">
        <title>Whole genome shotgun sequence of Rugosimonospora africana NBRC 104875.</title>
        <authorList>
            <person name="Komaki H."/>
            <person name="Tamura T."/>
        </authorList>
    </citation>
    <scope>NUCLEOTIDE SEQUENCE</scope>
    <source>
        <strain evidence="1">NBRC 104875</strain>
    </source>
</reference>